<name>T0R072_SAPDV</name>
<dbReference type="Proteomes" id="UP000030762">
    <property type="component" value="Unassembled WGS sequence"/>
</dbReference>
<keyword evidence="2" id="KW-1185">Reference proteome</keyword>
<evidence type="ECO:0000313" key="2">
    <source>
        <dbReference type="Proteomes" id="UP000030762"/>
    </source>
</evidence>
<dbReference type="RefSeq" id="XP_008621223.1">
    <property type="nucleotide sequence ID" value="XM_008623001.1"/>
</dbReference>
<dbReference type="InterPro" id="IPR032675">
    <property type="entry name" value="LRR_dom_sf"/>
</dbReference>
<gene>
    <name evidence="1" type="ORF">SDRG_16782</name>
</gene>
<sequence length="413" mass="45602">MAAIAGYVPSATALRNFLEALPPAFLGETWAGVLRLLQHRRLDPNRIWPAVHYGALEGAFVSNYKTNVLMNRKLRPLWDVGLDVEMGYLNNQRFDRLRQLVPNLIDVDDVFGYGQDSARANVAKGVWTGCTIRLSLVRTQDDFARIATTMAAMPSLRELTLNLSQLAEAHPYYIPPEYIYHTAPFPASLEQYLWAALAASRILDLTLLGGHLVATTDGIASAIQWLTSRPIQRRVHRLCFDDVKVEANDVATLVTAMRECTTLSTVDLSYDRTLLPTFLSAPLPRHVRRLGLFVSEGRYYLDSVSLNITSLPVGLVVTAIAGSALTHLRLDVQDLDNQNIAAIVSTALERIPSLQHLELSNVRRGPKLTAVLEAGADRLAGLESVQLHELEVARIESPEPDVDAAGIFGTSDY</sequence>
<accession>T0R072</accession>
<protein>
    <submittedName>
        <fullName evidence="1">Uncharacterized protein</fullName>
    </submittedName>
</protein>
<reference evidence="1 2" key="1">
    <citation type="submission" date="2012-04" db="EMBL/GenBank/DDBJ databases">
        <title>The Genome Sequence of Saprolegnia declina VS20.</title>
        <authorList>
            <consortium name="The Broad Institute Genome Sequencing Platform"/>
            <person name="Russ C."/>
            <person name="Nusbaum C."/>
            <person name="Tyler B."/>
            <person name="van West P."/>
            <person name="Dieguez-Uribeondo J."/>
            <person name="de Bruijn I."/>
            <person name="Tripathy S."/>
            <person name="Jiang R."/>
            <person name="Young S.K."/>
            <person name="Zeng Q."/>
            <person name="Gargeya S."/>
            <person name="Fitzgerald M."/>
            <person name="Haas B."/>
            <person name="Abouelleil A."/>
            <person name="Alvarado L."/>
            <person name="Arachchi H.M."/>
            <person name="Berlin A."/>
            <person name="Chapman S.B."/>
            <person name="Goldberg J."/>
            <person name="Griggs A."/>
            <person name="Gujja S."/>
            <person name="Hansen M."/>
            <person name="Howarth C."/>
            <person name="Imamovic A."/>
            <person name="Larimer J."/>
            <person name="McCowen C."/>
            <person name="Montmayeur A."/>
            <person name="Murphy C."/>
            <person name="Neiman D."/>
            <person name="Pearson M."/>
            <person name="Priest M."/>
            <person name="Roberts A."/>
            <person name="Saif S."/>
            <person name="Shea T."/>
            <person name="Sisk P."/>
            <person name="Sykes S."/>
            <person name="Wortman J."/>
            <person name="Nusbaum C."/>
            <person name="Birren B."/>
        </authorList>
    </citation>
    <scope>NUCLEOTIDE SEQUENCE [LARGE SCALE GENOMIC DNA]</scope>
    <source>
        <strain evidence="1 2">VS20</strain>
    </source>
</reference>
<dbReference type="VEuPathDB" id="FungiDB:SDRG_16782"/>
<dbReference type="GeneID" id="19957509"/>
<dbReference type="InParanoid" id="T0R072"/>
<evidence type="ECO:0000313" key="1">
    <source>
        <dbReference type="EMBL" id="EQC25373.1"/>
    </source>
</evidence>
<dbReference type="Gene3D" id="3.80.10.10">
    <property type="entry name" value="Ribonuclease Inhibitor"/>
    <property type="match status" value="1"/>
</dbReference>
<proteinExistence type="predicted"/>
<dbReference type="AlphaFoldDB" id="T0R072"/>
<organism evidence="1 2">
    <name type="scientific">Saprolegnia diclina (strain VS20)</name>
    <dbReference type="NCBI Taxonomy" id="1156394"/>
    <lineage>
        <taxon>Eukaryota</taxon>
        <taxon>Sar</taxon>
        <taxon>Stramenopiles</taxon>
        <taxon>Oomycota</taxon>
        <taxon>Saprolegniomycetes</taxon>
        <taxon>Saprolegniales</taxon>
        <taxon>Saprolegniaceae</taxon>
        <taxon>Saprolegnia</taxon>
    </lineage>
</organism>
<dbReference type="EMBL" id="JH767283">
    <property type="protein sequence ID" value="EQC25373.1"/>
    <property type="molecule type" value="Genomic_DNA"/>
</dbReference>
<dbReference type="SUPFAM" id="SSF52047">
    <property type="entry name" value="RNI-like"/>
    <property type="match status" value="1"/>
</dbReference>